<protein>
    <submittedName>
        <fullName evidence="1">Uncharacterized protein</fullName>
    </submittedName>
</protein>
<dbReference type="PROSITE" id="PS00414">
    <property type="entry name" value="PROFILIN"/>
    <property type="match status" value="1"/>
</dbReference>
<proteinExistence type="predicted"/>
<accession>A0A6G1GVR9</accession>
<dbReference type="EMBL" id="ML977164">
    <property type="protein sequence ID" value="KAF1985025.1"/>
    <property type="molecule type" value="Genomic_DNA"/>
</dbReference>
<evidence type="ECO:0000313" key="1">
    <source>
        <dbReference type="EMBL" id="KAF1985025.1"/>
    </source>
</evidence>
<dbReference type="InterPro" id="IPR027310">
    <property type="entry name" value="Profilin_CS"/>
</dbReference>
<dbReference type="Proteomes" id="UP000800041">
    <property type="component" value="Unassembled WGS sequence"/>
</dbReference>
<name>A0A6G1GVR9_9PEZI</name>
<keyword evidence="2" id="KW-1185">Reference proteome</keyword>
<organism evidence="1 2">
    <name type="scientific">Aulographum hederae CBS 113979</name>
    <dbReference type="NCBI Taxonomy" id="1176131"/>
    <lineage>
        <taxon>Eukaryota</taxon>
        <taxon>Fungi</taxon>
        <taxon>Dikarya</taxon>
        <taxon>Ascomycota</taxon>
        <taxon>Pezizomycotina</taxon>
        <taxon>Dothideomycetes</taxon>
        <taxon>Pleosporomycetidae</taxon>
        <taxon>Aulographales</taxon>
        <taxon>Aulographaceae</taxon>
    </lineage>
</organism>
<gene>
    <name evidence="1" type="ORF">K402DRAFT_116632</name>
</gene>
<reference evidence="1" key="1">
    <citation type="journal article" date="2020" name="Stud. Mycol.">
        <title>101 Dothideomycetes genomes: a test case for predicting lifestyles and emergence of pathogens.</title>
        <authorList>
            <person name="Haridas S."/>
            <person name="Albert R."/>
            <person name="Binder M."/>
            <person name="Bloem J."/>
            <person name="Labutti K."/>
            <person name="Salamov A."/>
            <person name="Andreopoulos B."/>
            <person name="Baker S."/>
            <person name="Barry K."/>
            <person name="Bills G."/>
            <person name="Bluhm B."/>
            <person name="Cannon C."/>
            <person name="Castanera R."/>
            <person name="Culley D."/>
            <person name="Daum C."/>
            <person name="Ezra D."/>
            <person name="Gonzalez J."/>
            <person name="Henrissat B."/>
            <person name="Kuo A."/>
            <person name="Liang C."/>
            <person name="Lipzen A."/>
            <person name="Lutzoni F."/>
            <person name="Magnuson J."/>
            <person name="Mondo S."/>
            <person name="Nolan M."/>
            <person name="Ohm R."/>
            <person name="Pangilinan J."/>
            <person name="Park H.-J."/>
            <person name="Ramirez L."/>
            <person name="Alfaro M."/>
            <person name="Sun H."/>
            <person name="Tritt A."/>
            <person name="Yoshinaga Y."/>
            <person name="Zwiers L.-H."/>
            <person name="Turgeon B."/>
            <person name="Goodwin S."/>
            <person name="Spatafora J."/>
            <person name="Crous P."/>
            <person name="Grigoriev I."/>
        </authorList>
    </citation>
    <scope>NUCLEOTIDE SEQUENCE</scope>
    <source>
        <strain evidence="1">CBS 113979</strain>
    </source>
</reference>
<dbReference type="GO" id="GO:0003779">
    <property type="term" value="F:actin binding"/>
    <property type="evidence" value="ECO:0007669"/>
    <property type="project" value="InterPro"/>
</dbReference>
<sequence length="88" mass="10056">MTWEDYGDTIKSILSTTARLATPFVFFLKRLANLPLHYLFLSLNALSFDHVSNHLPLVNVACIIERAPTRYSNIQSSIKILSFLDSQR</sequence>
<dbReference type="AlphaFoldDB" id="A0A6G1GVR9"/>
<evidence type="ECO:0000313" key="2">
    <source>
        <dbReference type="Proteomes" id="UP000800041"/>
    </source>
</evidence>